<dbReference type="EMBL" id="CP029346">
    <property type="protein sequence ID" value="AWL08441.1"/>
    <property type="molecule type" value="Genomic_DNA"/>
</dbReference>
<organism evidence="1 2">
    <name type="scientific">Aquirufa nivalisilvae</name>
    <dbReference type="NCBI Taxonomy" id="2516557"/>
    <lineage>
        <taxon>Bacteria</taxon>
        <taxon>Pseudomonadati</taxon>
        <taxon>Bacteroidota</taxon>
        <taxon>Cytophagia</taxon>
        <taxon>Cytophagales</taxon>
        <taxon>Flectobacillaceae</taxon>
        <taxon>Aquirufa</taxon>
    </lineage>
</organism>
<gene>
    <name evidence="1" type="ORF">HME7025_00569</name>
</gene>
<dbReference type="Proteomes" id="UP000245468">
    <property type="component" value="Chromosome"/>
</dbReference>
<reference evidence="2" key="1">
    <citation type="submission" date="2018-05" db="EMBL/GenBank/DDBJ databases">
        <title>Pseudarcicella sp. HME7025 Genome sequencing and assembly.</title>
        <authorList>
            <person name="Kim H."/>
            <person name="Kang H."/>
            <person name="Joh K."/>
        </authorList>
    </citation>
    <scope>NUCLEOTIDE SEQUENCE [LARGE SCALE GENOMIC DNA]</scope>
    <source>
        <strain evidence="2">HME7025</strain>
    </source>
</reference>
<keyword evidence="2" id="KW-1185">Reference proteome</keyword>
<dbReference type="RefSeq" id="WP_161956197.1">
    <property type="nucleotide sequence ID" value="NZ_CP029346.1"/>
</dbReference>
<sequence length="318" mass="37902">MMMFKTFTTIWVKPSIKKHLVIGAFYLFSSFTLSGQIPSYQFKKIRGVNPTAQLYFQKQLLSHSTTADFQLHVQVKEFDFSSKETFQFQAEIYVDRDSIIGPQLLYTYKISFKTQGFKSKSAHWEEMAKLSSQSLQSQFATWWKNNWDKDPHLIQEVRVEFLPDYVPKKLDLDTLFYGQKKLDWSDFVAKPYPGSRFAAQIFSNFEYHAAPRIERGILFLPIQVKVYMLRSSSWKKENLPDRALDHESTHFNITQKAANLFKEQIQQKKLRPLWYESELQWWFLDAYRWMNSTQKLYDNDTQHGIQVAEQEIWNNKFK</sequence>
<dbReference type="KEGG" id="psez:HME7025_00569"/>
<proteinExistence type="predicted"/>
<name>A0A2S2DSR6_9BACT</name>
<protein>
    <recommendedName>
        <fullName evidence="3">DUF922 domain-containing protein</fullName>
    </recommendedName>
</protein>
<accession>A0A2S2DSR6</accession>
<evidence type="ECO:0000313" key="1">
    <source>
        <dbReference type="EMBL" id="AWL08441.1"/>
    </source>
</evidence>
<evidence type="ECO:0008006" key="3">
    <source>
        <dbReference type="Google" id="ProtNLM"/>
    </source>
</evidence>
<dbReference type="AlphaFoldDB" id="A0A2S2DSR6"/>
<evidence type="ECO:0000313" key="2">
    <source>
        <dbReference type="Proteomes" id="UP000245468"/>
    </source>
</evidence>